<comment type="subcellular location">
    <subcellularLocation>
        <location evidence="1">Membrane</location>
        <topology evidence="1">Multi-pass membrane protein</topology>
    </subcellularLocation>
</comment>
<evidence type="ECO:0000313" key="8">
    <source>
        <dbReference type="EMBL" id="WLQ61812.1"/>
    </source>
</evidence>
<evidence type="ECO:0000256" key="4">
    <source>
        <dbReference type="ARBA" id="ARBA00022989"/>
    </source>
</evidence>
<dbReference type="EMBL" id="CP120988">
    <property type="protein sequence ID" value="WLQ61812.1"/>
    <property type="molecule type" value="Genomic_DNA"/>
</dbReference>
<accession>A0ABY9J6Q4</accession>
<evidence type="ECO:0000313" key="9">
    <source>
        <dbReference type="Proteomes" id="UP001235744"/>
    </source>
</evidence>
<dbReference type="Pfam" id="PF04138">
    <property type="entry name" value="GtrA_DPMS_TM"/>
    <property type="match status" value="1"/>
</dbReference>
<feature type="transmembrane region" description="Helical" evidence="6">
    <location>
        <begin position="83"/>
        <end position="108"/>
    </location>
</feature>
<gene>
    <name evidence="8" type="ORF">P8A19_25635</name>
</gene>
<feature type="transmembrane region" description="Helical" evidence="6">
    <location>
        <begin position="114"/>
        <end position="133"/>
    </location>
</feature>
<evidence type="ECO:0000256" key="2">
    <source>
        <dbReference type="ARBA" id="ARBA00009399"/>
    </source>
</evidence>
<keyword evidence="9" id="KW-1185">Reference proteome</keyword>
<proteinExistence type="inferred from homology"/>
<keyword evidence="4 6" id="KW-1133">Transmembrane helix</keyword>
<comment type="similarity">
    <text evidence="2">Belongs to the GtrA family.</text>
</comment>
<evidence type="ECO:0000256" key="3">
    <source>
        <dbReference type="ARBA" id="ARBA00022692"/>
    </source>
</evidence>
<feature type="transmembrane region" description="Helical" evidence="6">
    <location>
        <begin position="52"/>
        <end position="71"/>
    </location>
</feature>
<feature type="transmembrane region" description="Helical" evidence="6">
    <location>
        <begin position="21"/>
        <end position="40"/>
    </location>
</feature>
<evidence type="ECO:0000259" key="7">
    <source>
        <dbReference type="Pfam" id="PF04138"/>
    </source>
</evidence>
<sequence length="187" mass="20422">MSERGALRARLDLLAREVAKFGVVGAVGLVVNIGVSNLLWRYTDIPTVRAGLMATFVAILFNYVGFRYWTYRDRDKSGRTRELTLFLLFSAVGAVIETGVLYAATYGFGWNSPVQSNVFKILGIGIATMFRFWSYRTWVFRALPDKDVAVNDVVVGAEDAALPGPAVSVPAPAPAAAVRVEADSARR</sequence>
<dbReference type="InterPro" id="IPR007267">
    <property type="entry name" value="GtrA_DPMS_TM"/>
</dbReference>
<feature type="domain" description="GtrA/DPMS transmembrane" evidence="7">
    <location>
        <begin position="20"/>
        <end position="140"/>
    </location>
</feature>
<evidence type="ECO:0000256" key="5">
    <source>
        <dbReference type="ARBA" id="ARBA00023136"/>
    </source>
</evidence>
<protein>
    <submittedName>
        <fullName evidence="8">GtrA family protein</fullName>
    </submittedName>
</protein>
<dbReference type="RefSeq" id="WP_219570828.1">
    <property type="nucleotide sequence ID" value="NZ_CP120988.1"/>
</dbReference>
<keyword evidence="3 6" id="KW-0812">Transmembrane</keyword>
<dbReference type="InterPro" id="IPR051401">
    <property type="entry name" value="GtrA_CellWall_Glycosyl"/>
</dbReference>
<dbReference type="Proteomes" id="UP001235744">
    <property type="component" value="Chromosome"/>
</dbReference>
<dbReference type="PANTHER" id="PTHR38459:SF1">
    <property type="entry name" value="PROPHAGE BACTOPRENOL-LINKED GLUCOSE TRANSLOCASE HOMOLOG"/>
    <property type="match status" value="1"/>
</dbReference>
<dbReference type="PANTHER" id="PTHR38459">
    <property type="entry name" value="PROPHAGE BACTOPRENOL-LINKED GLUCOSE TRANSLOCASE HOMOLOG"/>
    <property type="match status" value="1"/>
</dbReference>
<keyword evidence="5 6" id="KW-0472">Membrane</keyword>
<name>A0ABY9J6Q4_9ACTN</name>
<evidence type="ECO:0000256" key="1">
    <source>
        <dbReference type="ARBA" id="ARBA00004141"/>
    </source>
</evidence>
<reference evidence="8 9" key="1">
    <citation type="submission" date="2023-03" db="EMBL/GenBank/DDBJ databases">
        <title>Isolation and description of six Streptomyces strains from soil environments, able to metabolize different microbial glucans.</title>
        <authorList>
            <person name="Widen T."/>
            <person name="Larsbrink J."/>
        </authorList>
    </citation>
    <scope>NUCLEOTIDE SEQUENCE [LARGE SCALE GENOMIC DNA]</scope>
    <source>
        <strain evidence="8 9">Alt2</strain>
    </source>
</reference>
<evidence type="ECO:0000256" key="6">
    <source>
        <dbReference type="SAM" id="Phobius"/>
    </source>
</evidence>
<organism evidence="8 9">
    <name type="scientific">Streptomyces poriferorum</name>
    <dbReference type="NCBI Taxonomy" id="2798799"/>
    <lineage>
        <taxon>Bacteria</taxon>
        <taxon>Bacillati</taxon>
        <taxon>Actinomycetota</taxon>
        <taxon>Actinomycetes</taxon>
        <taxon>Kitasatosporales</taxon>
        <taxon>Streptomycetaceae</taxon>
        <taxon>Streptomyces</taxon>
    </lineage>
</organism>